<reference evidence="8" key="1">
    <citation type="submission" date="2020-01" db="EMBL/GenBank/DDBJ databases">
        <title>Genome sequence of Kobresia littledalei, the first chromosome-level genome in the family Cyperaceae.</title>
        <authorList>
            <person name="Qu G."/>
        </authorList>
    </citation>
    <scope>NUCLEOTIDE SEQUENCE</scope>
    <source>
        <strain evidence="8">C.B.Clarke</strain>
        <tissue evidence="8">Leaf</tissue>
    </source>
</reference>
<evidence type="ECO:0000256" key="5">
    <source>
        <dbReference type="ARBA" id="ARBA00038515"/>
    </source>
</evidence>
<dbReference type="InterPro" id="IPR050581">
    <property type="entry name" value="CRR_secretory_protein"/>
</dbReference>
<dbReference type="Gene3D" id="3.30.430.20">
    <property type="entry name" value="Gnk2 domain, C-X8-C-X2-C motif"/>
    <property type="match status" value="2"/>
</dbReference>
<dbReference type="PROSITE" id="PS51473">
    <property type="entry name" value="GNK2"/>
    <property type="match status" value="2"/>
</dbReference>
<evidence type="ECO:0000256" key="2">
    <source>
        <dbReference type="ARBA" id="ARBA00022525"/>
    </source>
</evidence>
<dbReference type="CDD" id="cd23509">
    <property type="entry name" value="Gnk2-like"/>
    <property type="match status" value="2"/>
</dbReference>
<dbReference type="InterPro" id="IPR038408">
    <property type="entry name" value="GNK2_sf"/>
</dbReference>
<evidence type="ECO:0000313" key="8">
    <source>
        <dbReference type="EMBL" id="KAF3320991.1"/>
    </source>
</evidence>
<comment type="subcellular location">
    <subcellularLocation>
        <location evidence="1">Secreted</location>
    </subcellularLocation>
</comment>
<dbReference type="Pfam" id="PF01657">
    <property type="entry name" value="Stress-antifung"/>
    <property type="match status" value="2"/>
</dbReference>
<dbReference type="InterPro" id="IPR002902">
    <property type="entry name" value="GNK2"/>
</dbReference>
<name>A0A833QJ49_9POAL</name>
<keyword evidence="9" id="KW-1185">Reference proteome</keyword>
<accession>A0A833QJ49</accession>
<dbReference type="Proteomes" id="UP000623129">
    <property type="component" value="Unassembled WGS sequence"/>
</dbReference>
<keyword evidence="4" id="KW-0677">Repeat</keyword>
<evidence type="ECO:0000256" key="6">
    <source>
        <dbReference type="SAM" id="SignalP"/>
    </source>
</evidence>
<evidence type="ECO:0000256" key="1">
    <source>
        <dbReference type="ARBA" id="ARBA00004613"/>
    </source>
</evidence>
<dbReference type="EMBL" id="SWLB01000028">
    <property type="protein sequence ID" value="KAF3320991.1"/>
    <property type="molecule type" value="Genomic_DNA"/>
</dbReference>
<proteinExistence type="inferred from homology"/>
<sequence>MISPPIHFFLLTFALLTTLINPHSIHNFCEPTNYYSTPSSTYKTNLNLLFSSLILNTPKTGFSTAIEGEPPYQVYGLALCRGDIHHDACTSCLNTASESIVQLCPYPNGGIVWYNNCGVRYSIHNFFSQFPTVKDFFYKCQQSGASKPFEFKQLVISLMESISEIAAFNASVKMFVTRVNARAYGMVQCTRNLSESDCFKCLNQTFYTLFERCGATSFGVAVKWSCRVAYSARIFRNSDRIELSPTP</sequence>
<organism evidence="8 9">
    <name type="scientific">Carex littledalei</name>
    <dbReference type="NCBI Taxonomy" id="544730"/>
    <lineage>
        <taxon>Eukaryota</taxon>
        <taxon>Viridiplantae</taxon>
        <taxon>Streptophyta</taxon>
        <taxon>Embryophyta</taxon>
        <taxon>Tracheophyta</taxon>
        <taxon>Spermatophyta</taxon>
        <taxon>Magnoliopsida</taxon>
        <taxon>Liliopsida</taxon>
        <taxon>Poales</taxon>
        <taxon>Cyperaceae</taxon>
        <taxon>Cyperoideae</taxon>
        <taxon>Cariceae</taxon>
        <taxon>Carex</taxon>
        <taxon>Carex subgen. Euthyceras</taxon>
    </lineage>
</organism>
<keyword evidence="2" id="KW-0964">Secreted</keyword>
<comment type="similarity">
    <text evidence="5">Belongs to the cysteine-rich repeat secretory protein family.</text>
</comment>
<feature type="domain" description="Gnk2-homologous" evidence="7">
    <location>
        <begin position="133"/>
        <end position="235"/>
    </location>
</feature>
<evidence type="ECO:0000313" key="9">
    <source>
        <dbReference type="Proteomes" id="UP000623129"/>
    </source>
</evidence>
<dbReference type="PANTHER" id="PTHR32411:SF43">
    <property type="entry name" value="CYSTEINE-RICH REPEAT SECRETORY PROTEIN 38"/>
    <property type="match status" value="1"/>
</dbReference>
<dbReference type="GO" id="GO:0005576">
    <property type="term" value="C:extracellular region"/>
    <property type="evidence" value="ECO:0007669"/>
    <property type="project" value="UniProtKB-SubCell"/>
</dbReference>
<gene>
    <name evidence="8" type="ORF">FCM35_KLT15125</name>
</gene>
<dbReference type="PANTHER" id="PTHR32411">
    <property type="entry name" value="CYSTEINE-RICH REPEAT SECRETORY PROTEIN 38-RELATED"/>
    <property type="match status" value="1"/>
</dbReference>
<feature type="signal peptide" evidence="6">
    <location>
        <begin position="1"/>
        <end position="22"/>
    </location>
</feature>
<evidence type="ECO:0000256" key="3">
    <source>
        <dbReference type="ARBA" id="ARBA00022729"/>
    </source>
</evidence>
<comment type="caution">
    <text evidence="8">The sequence shown here is derived from an EMBL/GenBank/DDBJ whole genome shotgun (WGS) entry which is preliminary data.</text>
</comment>
<evidence type="ECO:0000259" key="7">
    <source>
        <dbReference type="PROSITE" id="PS51473"/>
    </source>
</evidence>
<dbReference type="AlphaFoldDB" id="A0A833QJ49"/>
<feature type="chain" id="PRO_5032652638" evidence="6">
    <location>
        <begin position="23"/>
        <end position="247"/>
    </location>
</feature>
<feature type="domain" description="Gnk2-homologous" evidence="7">
    <location>
        <begin position="23"/>
        <end position="126"/>
    </location>
</feature>
<protein>
    <submittedName>
        <fullName evidence="8">Cysteine-rich repeat secretory protein 38</fullName>
    </submittedName>
</protein>
<keyword evidence="3 6" id="KW-0732">Signal</keyword>
<dbReference type="OrthoDB" id="660783at2759"/>
<evidence type="ECO:0000256" key="4">
    <source>
        <dbReference type="ARBA" id="ARBA00022737"/>
    </source>
</evidence>